<name>A0ABU3X3K8_9EURY</name>
<protein>
    <submittedName>
        <fullName evidence="1">Uncharacterized protein</fullName>
    </submittedName>
</protein>
<organism evidence="1 2">
    <name type="scientific">Methanoculleus caldifontis</name>
    <dbReference type="NCBI Taxonomy" id="2651577"/>
    <lineage>
        <taxon>Archaea</taxon>
        <taxon>Methanobacteriati</taxon>
        <taxon>Methanobacteriota</taxon>
        <taxon>Stenosarchaea group</taxon>
        <taxon>Methanomicrobia</taxon>
        <taxon>Methanomicrobiales</taxon>
        <taxon>Methanomicrobiaceae</taxon>
        <taxon>Methanoculleus</taxon>
    </lineage>
</organism>
<evidence type="ECO:0000313" key="1">
    <source>
        <dbReference type="EMBL" id="MDV2482521.1"/>
    </source>
</evidence>
<dbReference type="Proteomes" id="UP001281203">
    <property type="component" value="Unassembled WGS sequence"/>
</dbReference>
<gene>
    <name evidence="1" type="ORF">F8E02_11025</name>
</gene>
<accession>A0ABU3X3K8</accession>
<dbReference type="EMBL" id="WBKO01000002">
    <property type="protein sequence ID" value="MDV2482521.1"/>
    <property type="molecule type" value="Genomic_DNA"/>
</dbReference>
<reference evidence="1 2" key="1">
    <citation type="submission" date="2019-10" db="EMBL/GenBank/DDBJ databases">
        <title>Isolation and characterization of Methanoculleus sp. Wushi-C6 from a hot spring well.</title>
        <authorList>
            <person name="Chen S.-C."/>
            <person name="Lan Z.-H."/>
            <person name="You Y.-T."/>
            <person name="Lai M.-C."/>
        </authorList>
    </citation>
    <scope>NUCLEOTIDE SEQUENCE [LARGE SCALE GENOMIC DNA]</scope>
    <source>
        <strain evidence="1 2">Wushi-C6</strain>
    </source>
</reference>
<proteinExistence type="predicted"/>
<evidence type="ECO:0000313" key="2">
    <source>
        <dbReference type="Proteomes" id="UP001281203"/>
    </source>
</evidence>
<comment type="caution">
    <text evidence="1">The sequence shown here is derived from an EMBL/GenBank/DDBJ whole genome shotgun (WGS) entry which is preliminary data.</text>
</comment>
<sequence length="59" mass="6430">MASMIEDLKLAVMGRLERARAAIAAGGDPEEELTRATADIEALCDGTDRLYRDAVCSMW</sequence>
<dbReference type="RefSeq" id="WP_317065619.1">
    <property type="nucleotide sequence ID" value="NZ_WBKO01000002.1"/>
</dbReference>
<keyword evidence="2" id="KW-1185">Reference proteome</keyword>